<organism evidence="2 3">
    <name type="scientific">Silvimonas iriomotensis</name>
    <dbReference type="NCBI Taxonomy" id="449662"/>
    <lineage>
        <taxon>Bacteria</taxon>
        <taxon>Pseudomonadati</taxon>
        <taxon>Pseudomonadota</taxon>
        <taxon>Betaproteobacteria</taxon>
        <taxon>Neisseriales</taxon>
        <taxon>Chitinibacteraceae</taxon>
        <taxon>Silvimonas</taxon>
    </lineage>
</organism>
<comment type="caution">
    <text evidence="2">The sequence shown here is derived from an EMBL/GenBank/DDBJ whole genome shotgun (WGS) entry which is preliminary data.</text>
</comment>
<dbReference type="EMBL" id="BMLX01000001">
    <property type="protein sequence ID" value="GGP19640.1"/>
    <property type="molecule type" value="Genomic_DNA"/>
</dbReference>
<evidence type="ECO:0000313" key="2">
    <source>
        <dbReference type="EMBL" id="GGP19640.1"/>
    </source>
</evidence>
<reference evidence="3" key="1">
    <citation type="journal article" date="2019" name="Int. J. Syst. Evol. Microbiol.">
        <title>The Global Catalogue of Microorganisms (GCM) 10K type strain sequencing project: providing services to taxonomists for standard genome sequencing and annotation.</title>
        <authorList>
            <consortium name="The Broad Institute Genomics Platform"/>
            <consortium name="The Broad Institute Genome Sequencing Center for Infectious Disease"/>
            <person name="Wu L."/>
            <person name="Ma J."/>
        </authorList>
    </citation>
    <scope>NUCLEOTIDE SEQUENCE [LARGE SCALE GENOMIC DNA]</scope>
    <source>
        <strain evidence="3">CGMCC 1.8859</strain>
    </source>
</reference>
<sequence length="74" mass="8000">MKHKGEQGKAKAAHDPQTYTAQAGSDQDGGQYHGQLQGNHYWLSVNTQGLFIIGNERETADFLSVPHAGAVVHV</sequence>
<feature type="region of interest" description="Disordered" evidence="1">
    <location>
        <begin position="1"/>
        <end position="33"/>
    </location>
</feature>
<protein>
    <submittedName>
        <fullName evidence="2">Uncharacterized protein</fullName>
    </submittedName>
</protein>
<gene>
    <name evidence="2" type="ORF">GCM10010970_11620</name>
</gene>
<name>A0ABQ2P6Q5_9NEIS</name>
<evidence type="ECO:0000313" key="3">
    <source>
        <dbReference type="Proteomes" id="UP000637267"/>
    </source>
</evidence>
<keyword evidence="3" id="KW-1185">Reference proteome</keyword>
<accession>A0ABQ2P6Q5</accession>
<evidence type="ECO:0000256" key="1">
    <source>
        <dbReference type="SAM" id="MobiDB-lite"/>
    </source>
</evidence>
<dbReference type="Proteomes" id="UP000637267">
    <property type="component" value="Unassembled WGS sequence"/>
</dbReference>
<feature type="compositionally biased region" description="Basic and acidic residues" evidence="1">
    <location>
        <begin position="1"/>
        <end position="14"/>
    </location>
</feature>
<proteinExistence type="predicted"/>